<proteinExistence type="predicted"/>
<dbReference type="OrthoDB" id="751203at2"/>
<gene>
    <name evidence="3" type="ORF">ASU33_11575</name>
</gene>
<dbReference type="RefSeq" id="WP_059070572.1">
    <property type="nucleotide sequence ID" value="NZ_LNAL01000006.1"/>
</dbReference>
<dbReference type="PANTHER" id="PTHR48079:SF6">
    <property type="entry name" value="NAD(P)-BINDING DOMAIN-CONTAINING PROTEIN-RELATED"/>
    <property type="match status" value="1"/>
</dbReference>
<dbReference type="Gene3D" id="3.40.50.720">
    <property type="entry name" value="NAD(P)-binding Rossmann-like Domain"/>
    <property type="match status" value="1"/>
</dbReference>
<organism evidence="3 4">
    <name type="scientific">Solirubrum puertoriconensis</name>
    <dbReference type="NCBI Taxonomy" id="1751427"/>
    <lineage>
        <taxon>Bacteria</taxon>
        <taxon>Pseudomonadati</taxon>
        <taxon>Bacteroidota</taxon>
        <taxon>Cytophagia</taxon>
        <taxon>Cytophagales</taxon>
    </lineage>
</organism>
<dbReference type="EMBL" id="LNAL01000006">
    <property type="protein sequence ID" value="KUG08767.1"/>
    <property type="molecule type" value="Genomic_DNA"/>
</dbReference>
<dbReference type="Pfam" id="PF13460">
    <property type="entry name" value="NAD_binding_10"/>
    <property type="match status" value="1"/>
</dbReference>
<sequence length="276" mass="28999">MNTTSIAVLGCGWLGLPLGSALAQADYQVAGSTTTPEKLPRLEAAGIRPHLLQLSTATQPAEVAPLLAGAQVLVLNVPPSRTATDRAAYTAALAPVVVALGSSPVQHVVFVSSTGVYPDESRTMREADAAATADAESHLLQAEALFRQAGQACQTTVLRLGGLMGPGRAPGRFLAGRTDVPQPNAPVNMLHLDDAVGVIKAVIELNTWGQTLNVCAPEHPSRMVFYTAAATHLGLQPPSFNARDERSGKLIDTAKLQQTLSYQFLHPEPIAALNFC</sequence>
<dbReference type="InterPro" id="IPR036291">
    <property type="entry name" value="NAD(P)-bd_dom_sf"/>
</dbReference>
<feature type="chain" id="PRO_5040916321" description="NAD(P)-binding domain-containing protein" evidence="1">
    <location>
        <begin position="24"/>
        <end position="276"/>
    </location>
</feature>
<dbReference type="AlphaFoldDB" id="A0A9X0HMI6"/>
<feature type="domain" description="NAD(P)-binding" evidence="2">
    <location>
        <begin position="15"/>
        <end position="166"/>
    </location>
</feature>
<comment type="caution">
    <text evidence="3">The sequence shown here is derived from an EMBL/GenBank/DDBJ whole genome shotgun (WGS) entry which is preliminary data.</text>
</comment>
<keyword evidence="1" id="KW-0732">Signal</keyword>
<dbReference type="Proteomes" id="UP000054223">
    <property type="component" value="Unassembled WGS sequence"/>
</dbReference>
<dbReference type="CDD" id="cd05266">
    <property type="entry name" value="SDR_a4"/>
    <property type="match status" value="1"/>
</dbReference>
<dbReference type="InterPro" id="IPR051783">
    <property type="entry name" value="NAD(P)-dependent_oxidoreduct"/>
</dbReference>
<dbReference type="PANTHER" id="PTHR48079">
    <property type="entry name" value="PROTEIN YEEZ"/>
    <property type="match status" value="1"/>
</dbReference>
<reference evidence="3 4" key="1">
    <citation type="submission" date="2015-11" db="EMBL/GenBank/DDBJ databases">
        <title>Solirubrum puertoriconensis gen. nov. an environmental bacteria isolated in Puerto Rico.</title>
        <authorList>
            <person name="Cuebas-Irizarry M.F."/>
            <person name="Montalvo-Rodriguez R."/>
        </authorList>
    </citation>
    <scope>NUCLEOTIDE SEQUENCE [LARGE SCALE GENOMIC DNA]</scope>
    <source>
        <strain evidence="3 4">MC1A</strain>
    </source>
</reference>
<protein>
    <recommendedName>
        <fullName evidence="2">NAD(P)-binding domain-containing protein</fullName>
    </recommendedName>
</protein>
<evidence type="ECO:0000313" key="3">
    <source>
        <dbReference type="EMBL" id="KUG08767.1"/>
    </source>
</evidence>
<dbReference type="SUPFAM" id="SSF51735">
    <property type="entry name" value="NAD(P)-binding Rossmann-fold domains"/>
    <property type="match status" value="1"/>
</dbReference>
<evidence type="ECO:0000256" key="1">
    <source>
        <dbReference type="SAM" id="SignalP"/>
    </source>
</evidence>
<name>A0A9X0HMI6_SOLP1</name>
<dbReference type="GO" id="GO:0005737">
    <property type="term" value="C:cytoplasm"/>
    <property type="evidence" value="ECO:0007669"/>
    <property type="project" value="TreeGrafter"/>
</dbReference>
<dbReference type="InterPro" id="IPR016040">
    <property type="entry name" value="NAD(P)-bd_dom"/>
</dbReference>
<keyword evidence="4" id="KW-1185">Reference proteome</keyword>
<feature type="signal peptide" evidence="1">
    <location>
        <begin position="1"/>
        <end position="23"/>
    </location>
</feature>
<evidence type="ECO:0000313" key="4">
    <source>
        <dbReference type="Proteomes" id="UP000054223"/>
    </source>
</evidence>
<accession>A0A9X0HMI6</accession>
<evidence type="ECO:0000259" key="2">
    <source>
        <dbReference type="Pfam" id="PF13460"/>
    </source>
</evidence>
<dbReference type="GO" id="GO:0004029">
    <property type="term" value="F:aldehyde dehydrogenase (NAD+) activity"/>
    <property type="evidence" value="ECO:0007669"/>
    <property type="project" value="TreeGrafter"/>
</dbReference>